<evidence type="ECO:0000259" key="1">
    <source>
        <dbReference type="Pfam" id="PF17906"/>
    </source>
</evidence>
<dbReference type="GO" id="GO:0005634">
    <property type="term" value="C:nucleus"/>
    <property type="evidence" value="ECO:0007669"/>
    <property type="project" value="TreeGrafter"/>
</dbReference>
<dbReference type="GO" id="GO:0044547">
    <property type="term" value="F:DNA topoisomerase binding"/>
    <property type="evidence" value="ECO:0007669"/>
    <property type="project" value="TreeGrafter"/>
</dbReference>
<dbReference type="AlphaFoldDB" id="A0A8X6T0J7"/>
<dbReference type="GO" id="GO:0046975">
    <property type="term" value="F:histone H3K36 methyltransferase activity"/>
    <property type="evidence" value="ECO:0007669"/>
    <property type="project" value="TreeGrafter"/>
</dbReference>
<evidence type="ECO:0000313" key="2">
    <source>
        <dbReference type="EMBL" id="GFY21415.1"/>
    </source>
</evidence>
<dbReference type="PANTHER" id="PTHR46060">
    <property type="entry name" value="MARINER MOS1 TRANSPOSASE-LIKE PROTEIN"/>
    <property type="match status" value="1"/>
</dbReference>
<dbReference type="GO" id="GO:0015074">
    <property type="term" value="P:DNA integration"/>
    <property type="evidence" value="ECO:0007669"/>
    <property type="project" value="TreeGrafter"/>
</dbReference>
<dbReference type="Proteomes" id="UP000887159">
    <property type="component" value="Unassembled WGS sequence"/>
</dbReference>
<dbReference type="Gene3D" id="1.10.10.1450">
    <property type="match status" value="1"/>
</dbReference>
<dbReference type="GO" id="GO:0000729">
    <property type="term" value="P:DNA double-strand break processing"/>
    <property type="evidence" value="ECO:0007669"/>
    <property type="project" value="TreeGrafter"/>
</dbReference>
<protein>
    <submittedName>
        <fullName evidence="2">Histone-lysine N-methyltransferase SETMAR</fullName>
    </submittedName>
</protein>
<dbReference type="PANTHER" id="PTHR46060:SF2">
    <property type="entry name" value="HISTONE-LYSINE N-METHYLTRANSFERASE SETMAR"/>
    <property type="match status" value="1"/>
</dbReference>
<dbReference type="GO" id="GO:0006303">
    <property type="term" value="P:double-strand break repair via nonhomologous end joining"/>
    <property type="evidence" value="ECO:0007669"/>
    <property type="project" value="TreeGrafter"/>
</dbReference>
<dbReference type="GO" id="GO:0042800">
    <property type="term" value="F:histone H3K4 methyltransferase activity"/>
    <property type="evidence" value="ECO:0007669"/>
    <property type="project" value="TreeGrafter"/>
</dbReference>
<keyword evidence="3" id="KW-1185">Reference proteome</keyword>
<accession>A0A8X6T0J7</accession>
<dbReference type="GO" id="GO:0035861">
    <property type="term" value="C:site of double-strand break"/>
    <property type="evidence" value="ECO:0007669"/>
    <property type="project" value="TreeGrafter"/>
</dbReference>
<evidence type="ECO:0000313" key="3">
    <source>
        <dbReference type="Proteomes" id="UP000887159"/>
    </source>
</evidence>
<dbReference type="Pfam" id="PF17906">
    <property type="entry name" value="HTH_48"/>
    <property type="match status" value="1"/>
</dbReference>
<organism evidence="2 3">
    <name type="scientific">Trichonephila clavipes</name>
    <name type="common">Golden silk orbweaver</name>
    <name type="synonym">Nephila clavipes</name>
    <dbReference type="NCBI Taxonomy" id="2585209"/>
    <lineage>
        <taxon>Eukaryota</taxon>
        <taxon>Metazoa</taxon>
        <taxon>Ecdysozoa</taxon>
        <taxon>Arthropoda</taxon>
        <taxon>Chelicerata</taxon>
        <taxon>Arachnida</taxon>
        <taxon>Araneae</taxon>
        <taxon>Araneomorphae</taxon>
        <taxon>Entelegynae</taxon>
        <taxon>Araneoidea</taxon>
        <taxon>Nephilidae</taxon>
        <taxon>Trichonephila</taxon>
    </lineage>
</organism>
<dbReference type="GO" id="GO:0003690">
    <property type="term" value="F:double-stranded DNA binding"/>
    <property type="evidence" value="ECO:0007669"/>
    <property type="project" value="TreeGrafter"/>
</dbReference>
<reference evidence="2" key="1">
    <citation type="submission" date="2020-08" db="EMBL/GenBank/DDBJ databases">
        <title>Multicomponent nature underlies the extraordinary mechanical properties of spider dragline silk.</title>
        <authorList>
            <person name="Kono N."/>
            <person name="Nakamura H."/>
            <person name="Mori M."/>
            <person name="Yoshida Y."/>
            <person name="Ohtoshi R."/>
            <person name="Malay A.D."/>
            <person name="Moran D.A.P."/>
            <person name="Tomita M."/>
            <person name="Numata K."/>
            <person name="Arakawa K."/>
        </authorList>
    </citation>
    <scope>NUCLEOTIDE SEQUENCE</scope>
</reference>
<proteinExistence type="predicted"/>
<dbReference type="GO" id="GO:0044774">
    <property type="term" value="P:mitotic DNA integrity checkpoint signaling"/>
    <property type="evidence" value="ECO:0007669"/>
    <property type="project" value="TreeGrafter"/>
</dbReference>
<name>A0A8X6T0J7_TRICX</name>
<dbReference type="InterPro" id="IPR041426">
    <property type="entry name" value="Mos1_HTH"/>
</dbReference>
<feature type="domain" description="Mos1 transposase HTH" evidence="1">
    <location>
        <begin position="5"/>
        <end position="53"/>
    </location>
</feature>
<dbReference type="GO" id="GO:0003697">
    <property type="term" value="F:single-stranded DNA binding"/>
    <property type="evidence" value="ECO:0007669"/>
    <property type="project" value="TreeGrafter"/>
</dbReference>
<comment type="caution">
    <text evidence="2">The sequence shown here is derived from an EMBL/GenBank/DDBJ whole genome shotgun (WGS) entry which is preliminary data.</text>
</comment>
<gene>
    <name evidence="2" type="primary">EAI_04805</name>
    <name evidence="2" type="ORF">TNCV_1165631</name>
</gene>
<sequence>MEINKEKIWLFLQFFFHIGENGSQVLEIANGVYGADTVTANYVQFWFRRFRSGIYDVKDAPHTDRPIVENVDKITEIIEADWLVSGRNITQGLKIDHKTVLSHLRKVEFKKKLPVWVPLQNTGWIEFPSAKPRPIEMKFSHCLSRW</sequence>
<dbReference type="EMBL" id="BMAU01021358">
    <property type="protein sequence ID" value="GFY21415.1"/>
    <property type="molecule type" value="Genomic_DNA"/>
</dbReference>
<dbReference type="InterPro" id="IPR052709">
    <property type="entry name" value="Transposase-MT_Hybrid"/>
</dbReference>
<dbReference type="GO" id="GO:0031297">
    <property type="term" value="P:replication fork processing"/>
    <property type="evidence" value="ECO:0007669"/>
    <property type="project" value="TreeGrafter"/>
</dbReference>
<dbReference type="GO" id="GO:0000793">
    <property type="term" value="C:condensed chromosome"/>
    <property type="evidence" value="ECO:0007669"/>
    <property type="project" value="TreeGrafter"/>
</dbReference>
<dbReference type="GO" id="GO:0000014">
    <property type="term" value="F:single-stranded DNA endodeoxyribonuclease activity"/>
    <property type="evidence" value="ECO:0007669"/>
    <property type="project" value="TreeGrafter"/>
</dbReference>